<gene>
    <name evidence="1" type="primary">TBLA0H03580</name>
    <name evidence="1" type="ORF">TBLA_0H03580</name>
</gene>
<evidence type="ECO:0000313" key="1">
    <source>
        <dbReference type="EMBL" id="CCH62640.1"/>
    </source>
</evidence>
<organism evidence="1 2">
    <name type="scientific">Henningerozyma blattae (strain ATCC 34711 / CBS 6284 / DSM 70876 / NBRC 10599 / NRRL Y-10934 / UCD 77-7)</name>
    <name type="common">Yeast</name>
    <name type="synonym">Tetrapisispora blattae</name>
    <dbReference type="NCBI Taxonomy" id="1071380"/>
    <lineage>
        <taxon>Eukaryota</taxon>
        <taxon>Fungi</taxon>
        <taxon>Dikarya</taxon>
        <taxon>Ascomycota</taxon>
        <taxon>Saccharomycotina</taxon>
        <taxon>Saccharomycetes</taxon>
        <taxon>Saccharomycetales</taxon>
        <taxon>Saccharomycetaceae</taxon>
        <taxon>Henningerozyma</taxon>
    </lineage>
</organism>
<keyword evidence="2" id="KW-1185">Reference proteome</keyword>
<dbReference type="GeneID" id="14497797"/>
<dbReference type="Proteomes" id="UP000002866">
    <property type="component" value="Chromosome 8"/>
</dbReference>
<evidence type="ECO:0000313" key="2">
    <source>
        <dbReference type="Proteomes" id="UP000002866"/>
    </source>
</evidence>
<dbReference type="OrthoDB" id="4070021at2759"/>
<reference evidence="1 2" key="1">
    <citation type="journal article" date="2011" name="Proc. Natl. Acad. Sci. U.S.A.">
        <title>Evolutionary erosion of yeast sex chromosomes by mating-type switching accidents.</title>
        <authorList>
            <person name="Gordon J.L."/>
            <person name="Armisen D."/>
            <person name="Proux-Wera E."/>
            <person name="Oheigeartaigh S.S."/>
            <person name="Byrne K.P."/>
            <person name="Wolfe K.H."/>
        </authorList>
    </citation>
    <scope>NUCLEOTIDE SEQUENCE [LARGE SCALE GENOMIC DNA]</scope>
    <source>
        <strain evidence="2">ATCC 34711 / CBS 6284 / DSM 70876 / NBRC 10599 / NRRL Y-10934 / UCD 77-7</strain>
    </source>
</reference>
<dbReference type="eggNOG" id="ENOG502SEX1">
    <property type="taxonomic scope" value="Eukaryota"/>
</dbReference>
<dbReference type="RefSeq" id="XP_004182159.1">
    <property type="nucleotide sequence ID" value="XM_004182111.1"/>
</dbReference>
<protein>
    <submittedName>
        <fullName evidence="1">Uncharacterized protein</fullName>
    </submittedName>
</protein>
<sequence length="157" mass="18767">MNNFKQKRPHSPDSLTIRNYKRQRLLLDFQSLSITNGTNDQHQRNVNKYPATKDSKVINLNLSNELNLTIPTKFMNTLDKSTDNKVIYENWKSYLYKKNLQLIQWVDMKLVIYTIWFNWFSNLNDHTNLNINADMDMDDEYYNGEIDEDGDIDMDME</sequence>
<proteinExistence type="predicted"/>
<dbReference type="AlphaFoldDB" id="I2H8D8"/>
<dbReference type="EMBL" id="HE806323">
    <property type="protein sequence ID" value="CCH62640.1"/>
    <property type="molecule type" value="Genomic_DNA"/>
</dbReference>
<name>I2H8D8_HENB6</name>
<dbReference type="OMA" id="IRTRWIV"/>
<dbReference type="HOGENOM" id="CLU_138673_0_0_1"/>
<dbReference type="InParanoid" id="I2H8D8"/>
<accession>I2H8D8</accession>
<dbReference type="FunCoup" id="I2H8D8">
    <property type="interactions" value="39"/>
</dbReference>
<dbReference type="KEGG" id="tbl:TBLA_0H03580"/>